<dbReference type="EMBL" id="QFOT01000010">
    <property type="protein sequence ID" value="PZP56976.1"/>
    <property type="molecule type" value="Genomic_DNA"/>
</dbReference>
<dbReference type="Pfam" id="PF11233">
    <property type="entry name" value="DUF3035"/>
    <property type="match status" value="1"/>
</dbReference>
<sequence>MKKLIIISLLTATIVSGCARAKQELGLTRRTPDEFAVVKRAPLEIPPDLNQVSALPQPVPGKQRPQEASPEQAAQAAILGSQIPTLEQSSTGESALLQKAGASSAVTNIRNVVDREAVDTAEKNRPVAKRIMNWGNKDDAGAAVIVDAPAEAKRIKQKQAGETPSIEE</sequence>
<feature type="region of interest" description="Disordered" evidence="1">
    <location>
        <begin position="48"/>
        <end position="74"/>
    </location>
</feature>
<proteinExistence type="predicted"/>
<reference evidence="3 4" key="1">
    <citation type="submission" date="2017-08" db="EMBL/GenBank/DDBJ databases">
        <title>Infants hospitalized years apart are colonized by the same room-sourced microbial strains.</title>
        <authorList>
            <person name="Brooks B."/>
            <person name="Olm M.R."/>
            <person name="Firek B.A."/>
            <person name="Baker R."/>
            <person name="Thomas B.C."/>
            <person name="Morowitz M.J."/>
            <person name="Banfield J.F."/>
        </authorList>
    </citation>
    <scope>NUCLEOTIDE SEQUENCE [LARGE SCALE GENOMIC DNA]</scope>
    <source>
        <strain evidence="3">S2_006_000_R2_64</strain>
    </source>
</reference>
<evidence type="ECO:0000313" key="4">
    <source>
        <dbReference type="Proteomes" id="UP000249739"/>
    </source>
</evidence>
<dbReference type="InterPro" id="IPR021395">
    <property type="entry name" value="DUF3035"/>
</dbReference>
<evidence type="ECO:0000256" key="2">
    <source>
        <dbReference type="SAM" id="SignalP"/>
    </source>
</evidence>
<protein>
    <submittedName>
        <fullName evidence="3">DUF3035 domain-containing protein</fullName>
    </submittedName>
</protein>
<evidence type="ECO:0000256" key="1">
    <source>
        <dbReference type="SAM" id="MobiDB-lite"/>
    </source>
</evidence>
<evidence type="ECO:0000313" key="3">
    <source>
        <dbReference type="EMBL" id="PZP56976.1"/>
    </source>
</evidence>
<dbReference type="Proteomes" id="UP000249739">
    <property type="component" value="Unassembled WGS sequence"/>
</dbReference>
<organism evidence="3 4">
    <name type="scientific">Micavibrio aeruginosavorus</name>
    <dbReference type="NCBI Taxonomy" id="349221"/>
    <lineage>
        <taxon>Bacteria</taxon>
        <taxon>Pseudomonadati</taxon>
        <taxon>Bdellovibrionota</taxon>
        <taxon>Bdellovibrionia</taxon>
        <taxon>Bdellovibrionales</taxon>
        <taxon>Pseudobdellovibrionaceae</taxon>
        <taxon>Micavibrio</taxon>
    </lineage>
</organism>
<accession>A0A2W5HFN8</accession>
<dbReference type="PROSITE" id="PS51257">
    <property type="entry name" value="PROKAR_LIPOPROTEIN"/>
    <property type="match status" value="1"/>
</dbReference>
<comment type="caution">
    <text evidence="3">The sequence shown here is derived from an EMBL/GenBank/DDBJ whole genome shotgun (WGS) entry which is preliminary data.</text>
</comment>
<gene>
    <name evidence="3" type="ORF">DI586_01795</name>
</gene>
<name>A0A2W5HFN8_9BACT</name>
<feature type="signal peptide" evidence="2">
    <location>
        <begin position="1"/>
        <end position="21"/>
    </location>
</feature>
<dbReference type="AlphaFoldDB" id="A0A2W5HFN8"/>
<keyword evidence="2" id="KW-0732">Signal</keyword>
<feature type="chain" id="PRO_5016164264" evidence="2">
    <location>
        <begin position="22"/>
        <end position="168"/>
    </location>
</feature>